<keyword evidence="2" id="KW-1185">Reference proteome</keyword>
<evidence type="ECO:0000313" key="1">
    <source>
        <dbReference type="EMBL" id="GEO07039.1"/>
    </source>
</evidence>
<dbReference type="RefSeq" id="WP_146904415.1">
    <property type="nucleotide sequence ID" value="NZ_BJYS01000049.1"/>
</dbReference>
<accession>A0A512B522</accession>
<dbReference type="EMBL" id="BJYS01000049">
    <property type="protein sequence ID" value="GEO07039.1"/>
    <property type="molecule type" value="Genomic_DNA"/>
</dbReference>
<dbReference type="Proteomes" id="UP000321532">
    <property type="component" value="Unassembled WGS sequence"/>
</dbReference>
<name>A0A512B522_9BACT</name>
<evidence type="ECO:0000313" key="2">
    <source>
        <dbReference type="Proteomes" id="UP000321532"/>
    </source>
</evidence>
<proteinExistence type="predicted"/>
<organism evidence="1 2">
    <name type="scientific">Adhaeribacter aerolatus</name>
    <dbReference type="NCBI Taxonomy" id="670289"/>
    <lineage>
        <taxon>Bacteria</taxon>
        <taxon>Pseudomonadati</taxon>
        <taxon>Bacteroidota</taxon>
        <taxon>Cytophagia</taxon>
        <taxon>Cytophagales</taxon>
        <taxon>Hymenobacteraceae</taxon>
        <taxon>Adhaeribacter</taxon>
    </lineage>
</organism>
<comment type="caution">
    <text evidence="1">The sequence shown here is derived from an EMBL/GenBank/DDBJ whole genome shotgun (WGS) entry which is preliminary data.</text>
</comment>
<reference evidence="1 2" key="1">
    <citation type="submission" date="2019-07" db="EMBL/GenBank/DDBJ databases">
        <title>Whole genome shotgun sequence of Adhaeribacter aerolatus NBRC 106133.</title>
        <authorList>
            <person name="Hosoyama A."/>
            <person name="Uohara A."/>
            <person name="Ohji S."/>
            <person name="Ichikawa N."/>
        </authorList>
    </citation>
    <scope>NUCLEOTIDE SEQUENCE [LARGE SCALE GENOMIC DNA]</scope>
    <source>
        <strain evidence="1 2">NBRC 106133</strain>
    </source>
</reference>
<protein>
    <submittedName>
        <fullName evidence="1">Uncharacterized protein</fullName>
    </submittedName>
</protein>
<gene>
    <name evidence="1" type="ORF">AAE02nite_47030</name>
</gene>
<dbReference type="AlphaFoldDB" id="A0A512B522"/>
<sequence length="78" mass="9290">MKEGQDLFSALDFTRFFPVQHKTTEMYYAIEVDRNPDFDKATQDDIFLCYLLSEAKEPQFQTWVILPREVLQLIPLML</sequence>